<accession>H5SFP1</accession>
<dbReference type="InterPro" id="IPR042099">
    <property type="entry name" value="ANL_N_sf"/>
</dbReference>
<proteinExistence type="inferred from homology"/>
<dbReference type="PANTHER" id="PTHR22754">
    <property type="entry name" value="DISCO-INTERACTING PROTEIN 2 DIP2 -RELATED"/>
    <property type="match status" value="1"/>
</dbReference>
<dbReference type="PANTHER" id="PTHR22754:SF32">
    <property type="entry name" value="DISCO-INTERACTING PROTEIN 2"/>
    <property type="match status" value="1"/>
</dbReference>
<dbReference type="EMBL" id="AP011705">
    <property type="protein sequence ID" value="BAL54977.1"/>
    <property type="molecule type" value="Genomic_DNA"/>
</dbReference>
<evidence type="ECO:0000259" key="2">
    <source>
        <dbReference type="Pfam" id="PF00501"/>
    </source>
</evidence>
<dbReference type="InterPro" id="IPR000873">
    <property type="entry name" value="AMP-dep_synth/lig_dom"/>
</dbReference>
<dbReference type="Gene3D" id="3.40.50.12780">
    <property type="entry name" value="N-terminal domain of ligase-like"/>
    <property type="match status" value="1"/>
</dbReference>
<dbReference type="GO" id="GO:0006633">
    <property type="term" value="P:fatty acid biosynthetic process"/>
    <property type="evidence" value="ECO:0007669"/>
    <property type="project" value="TreeGrafter"/>
</dbReference>
<dbReference type="SUPFAM" id="SSF56801">
    <property type="entry name" value="Acetyl-CoA synthetase-like"/>
    <property type="match status" value="1"/>
</dbReference>
<feature type="domain" description="AMP-dependent synthetase/ligase" evidence="2">
    <location>
        <begin position="9"/>
        <end position="412"/>
    </location>
</feature>
<protein>
    <submittedName>
        <fullName evidence="3">AMP-dependent synthetase and ligase</fullName>
    </submittedName>
</protein>
<evidence type="ECO:0000256" key="1">
    <source>
        <dbReference type="ARBA" id="ARBA00006432"/>
    </source>
</evidence>
<organism evidence="3">
    <name type="scientific">uncultured Chloroflexota bacterium</name>
    <dbReference type="NCBI Taxonomy" id="166587"/>
    <lineage>
        <taxon>Bacteria</taxon>
        <taxon>Bacillati</taxon>
        <taxon>Chloroflexota</taxon>
        <taxon>environmental samples</taxon>
    </lineage>
</organism>
<gene>
    <name evidence="3" type="ORF">HGMM_F22C05C23</name>
</gene>
<dbReference type="GO" id="GO:0005886">
    <property type="term" value="C:plasma membrane"/>
    <property type="evidence" value="ECO:0007669"/>
    <property type="project" value="TreeGrafter"/>
</dbReference>
<reference evidence="3" key="1">
    <citation type="journal article" date="2005" name="Environ. Microbiol.">
        <title>Genetic and functional properties of uncultivated thermophilic crenarchaeotes from a subsurface gold mine as revealed by analysis of genome fragments.</title>
        <authorList>
            <person name="Nunoura T."/>
            <person name="Hirayama H."/>
            <person name="Takami H."/>
            <person name="Oida H."/>
            <person name="Nishi S."/>
            <person name="Shimamura S."/>
            <person name="Suzuki Y."/>
            <person name="Inagaki F."/>
            <person name="Takai K."/>
            <person name="Nealson K.H."/>
            <person name="Horikoshi K."/>
        </authorList>
    </citation>
    <scope>NUCLEOTIDE SEQUENCE</scope>
</reference>
<reference evidence="3" key="2">
    <citation type="journal article" date="2012" name="PLoS ONE">
        <title>A Deeply Branching Thermophilic Bacterium with an Ancient Acetyl-CoA Pathway Dominates a Subsurface Ecosystem.</title>
        <authorList>
            <person name="Takami H."/>
            <person name="Noguchi H."/>
            <person name="Takaki Y."/>
            <person name="Uchiyama I."/>
            <person name="Toyoda A."/>
            <person name="Nishi S."/>
            <person name="Chee G.-J."/>
            <person name="Arai W."/>
            <person name="Nunoura T."/>
            <person name="Itoh T."/>
            <person name="Hattori M."/>
            <person name="Takai K."/>
        </authorList>
    </citation>
    <scope>NUCLEOTIDE SEQUENCE</scope>
</reference>
<dbReference type="Gene3D" id="3.30.300.30">
    <property type="match status" value="1"/>
</dbReference>
<dbReference type="AlphaFoldDB" id="H5SFP1"/>
<dbReference type="GO" id="GO:0070566">
    <property type="term" value="F:adenylyltransferase activity"/>
    <property type="evidence" value="ECO:0007669"/>
    <property type="project" value="TreeGrafter"/>
</dbReference>
<dbReference type="InterPro" id="IPR045851">
    <property type="entry name" value="AMP-bd_C_sf"/>
</dbReference>
<evidence type="ECO:0000313" key="3">
    <source>
        <dbReference type="EMBL" id="BAL54977.1"/>
    </source>
</evidence>
<name>H5SFP1_9CHLR</name>
<keyword evidence="3" id="KW-0436">Ligase</keyword>
<comment type="similarity">
    <text evidence="1">Belongs to the ATP-dependent AMP-binding enzyme family.</text>
</comment>
<dbReference type="GO" id="GO:0016874">
    <property type="term" value="F:ligase activity"/>
    <property type="evidence" value="ECO:0007669"/>
    <property type="project" value="UniProtKB-KW"/>
</dbReference>
<sequence>MSTLAHLLKAHVERHPERVSIILQHAGQEDRPITYGELLNGAYSFALTLRRAGIQPGEVVVLILQHGIELIFSFFGSILYGAIPSIMPFLTEKLSPERYRADLQSLIQITRPAAIVTYAEFLGEVERAITPDGPLRAILSSSDFEPVAGEADFSWLPGLRREESEIVLLQHSSGTTGLQKGVALSHRAVLNQLQAYSEAIALSQEDVIVSWLPLYHDMGLIAGFIMPVMEGVLLVLMSPFDWVRAPQRLFQAVSRYRGTLTWLPNFAYHFCAQKVRDVHLSGVDLSSWRAVINCSEPVRWESHQAFYERFKRYGLRYEALQSSYAMAENVFGVTQSPMGKPPATDRIDREAFLTERVARPALEGRASLVMMSSGRPLRNTRLRILDEHGHDLPERVVGEIAIQSDCMLNGYFNRPDLTRKAFRNGWYLTGDLGYLADGELYVAGRKKDLIIVGGKNIYPQDLEALAGEVPGVHPGRVVAFGIFNETLGTEEVAIVAEVDTEDPLERERIEDAIRLHVTRNSAIAVRYVRAVGARWLIKTSSGKIARAANREKFLRENGLSRESSPAP</sequence>
<dbReference type="Pfam" id="PF00501">
    <property type="entry name" value="AMP-binding"/>
    <property type="match status" value="1"/>
</dbReference>